<dbReference type="CDD" id="cd09019">
    <property type="entry name" value="galactose_mutarotase_like"/>
    <property type="match status" value="1"/>
</dbReference>
<evidence type="ECO:0000256" key="1">
    <source>
        <dbReference type="ARBA" id="ARBA00001614"/>
    </source>
</evidence>
<keyword evidence="9 11" id="KW-0413">Isomerase</keyword>
<keyword evidence="8" id="KW-0106">Calcium</keyword>
<name>A0ABS3YC05_9BACT</name>
<dbReference type="InterPro" id="IPR014718">
    <property type="entry name" value="GH-type_carb-bd"/>
</dbReference>
<dbReference type="PIRSF" id="PIRSF005096">
    <property type="entry name" value="GALM"/>
    <property type="match status" value="1"/>
</dbReference>
<reference evidence="13" key="1">
    <citation type="submission" date="2021-03" db="EMBL/GenBank/DDBJ databases">
        <title>Assistant Professor.</title>
        <authorList>
            <person name="Huq M.A."/>
        </authorList>
    </citation>
    <scope>NUCLEOTIDE SEQUENCE [LARGE SCALE GENOMIC DNA]</scope>
    <source>
        <strain evidence="13">MAH-28</strain>
    </source>
</reference>
<evidence type="ECO:0000256" key="6">
    <source>
        <dbReference type="ARBA" id="ARBA00013185"/>
    </source>
</evidence>
<dbReference type="SUPFAM" id="SSF74650">
    <property type="entry name" value="Galactose mutarotase-like"/>
    <property type="match status" value="1"/>
</dbReference>
<accession>A0ABS3YC05</accession>
<protein>
    <recommendedName>
        <fullName evidence="7 11">Aldose 1-epimerase</fullName>
        <ecNumber evidence="6 11">5.1.3.3</ecNumber>
    </recommendedName>
</protein>
<dbReference type="InterPro" id="IPR047215">
    <property type="entry name" value="Galactose_mutarotase-like"/>
</dbReference>
<dbReference type="PANTHER" id="PTHR10091">
    <property type="entry name" value="ALDOSE-1-EPIMERASE"/>
    <property type="match status" value="1"/>
</dbReference>
<dbReference type="Pfam" id="PF01263">
    <property type="entry name" value="Aldose_epim"/>
    <property type="match status" value="1"/>
</dbReference>
<comment type="caution">
    <text evidence="12">The sequence shown here is derived from an EMBL/GenBank/DDBJ whole genome shotgun (WGS) entry which is preliminary data.</text>
</comment>
<dbReference type="PANTHER" id="PTHR10091:SF0">
    <property type="entry name" value="GALACTOSE MUTAROTASE"/>
    <property type="match status" value="1"/>
</dbReference>
<dbReference type="InterPro" id="IPR018052">
    <property type="entry name" value="Ald1_epimerase_CS"/>
</dbReference>
<comment type="cofactor">
    <cofactor evidence="2">
        <name>Ca(2+)</name>
        <dbReference type="ChEBI" id="CHEBI:29108"/>
    </cofactor>
</comment>
<comment type="subunit">
    <text evidence="5">Monomer.</text>
</comment>
<evidence type="ECO:0000256" key="8">
    <source>
        <dbReference type="ARBA" id="ARBA00022837"/>
    </source>
</evidence>
<dbReference type="NCBIfam" id="NF008277">
    <property type="entry name" value="PRK11055.1"/>
    <property type="match status" value="1"/>
</dbReference>
<dbReference type="Proteomes" id="UP000679126">
    <property type="component" value="Unassembled WGS sequence"/>
</dbReference>
<dbReference type="InterPro" id="IPR011013">
    <property type="entry name" value="Gal_mutarotase_sf_dom"/>
</dbReference>
<dbReference type="InterPro" id="IPR008183">
    <property type="entry name" value="Aldose_1/G6P_1-epimerase"/>
</dbReference>
<keyword evidence="13" id="KW-1185">Reference proteome</keyword>
<evidence type="ECO:0000313" key="13">
    <source>
        <dbReference type="Proteomes" id="UP000679126"/>
    </source>
</evidence>
<dbReference type="EMBL" id="JAGHKP010000002">
    <property type="protein sequence ID" value="MBO9152204.1"/>
    <property type="molecule type" value="Genomic_DNA"/>
</dbReference>
<dbReference type="InterPro" id="IPR015443">
    <property type="entry name" value="Aldose_1-epimerase"/>
</dbReference>
<evidence type="ECO:0000256" key="5">
    <source>
        <dbReference type="ARBA" id="ARBA00011245"/>
    </source>
</evidence>
<gene>
    <name evidence="12" type="ORF">J7I43_08280</name>
</gene>
<evidence type="ECO:0000256" key="11">
    <source>
        <dbReference type="PIRNR" id="PIRNR005096"/>
    </source>
</evidence>
<evidence type="ECO:0000256" key="7">
    <source>
        <dbReference type="ARBA" id="ARBA00014165"/>
    </source>
</evidence>
<evidence type="ECO:0000313" key="12">
    <source>
        <dbReference type="EMBL" id="MBO9152204.1"/>
    </source>
</evidence>
<evidence type="ECO:0000256" key="10">
    <source>
        <dbReference type="ARBA" id="ARBA00023277"/>
    </source>
</evidence>
<dbReference type="RefSeq" id="WP_209145180.1">
    <property type="nucleotide sequence ID" value="NZ_JAGHKP010000002.1"/>
</dbReference>
<evidence type="ECO:0000256" key="3">
    <source>
        <dbReference type="ARBA" id="ARBA00005028"/>
    </source>
</evidence>
<comment type="catalytic activity">
    <reaction evidence="1 11">
        <text>alpha-D-glucose = beta-D-glucose</text>
        <dbReference type="Rhea" id="RHEA:10264"/>
        <dbReference type="ChEBI" id="CHEBI:15903"/>
        <dbReference type="ChEBI" id="CHEBI:17925"/>
        <dbReference type="EC" id="5.1.3.3"/>
    </reaction>
</comment>
<evidence type="ECO:0000256" key="2">
    <source>
        <dbReference type="ARBA" id="ARBA00001913"/>
    </source>
</evidence>
<keyword evidence="10 11" id="KW-0119">Carbohydrate metabolism</keyword>
<sequence length="343" mass="37794">MSKITHHPWSKLNNDTIHLFRMENASGAFVSLSNYGATLVAAYVPDRNGLLGNVILGFPDLKGYLCDKNYIGATIGRFANRISGAKFILDGNSYTLNANDGGNNIHSGGAGFDARVFDFDIDRQTLSFSLFSEDGEGGFPGNLEFKVSYRWTDDNELLIDYWASSDQNTIANFTNHAYFNLSAATTKIFDHELTIHSDRLVDAGPDHIPSGLIVPAAELSFKKNRIRERITVNDAGEATGLNVCYVLAEGDWTKAPACILTSPESGRVMEVYTSYPGLMLYTGDYLQSSETGNHGKVYGPFDGLCLECQYFPDSPNQSLFPSTVLTPEAVYQHSIHFKFRTIA</sequence>
<dbReference type="PROSITE" id="PS00545">
    <property type="entry name" value="ALDOSE_1_EPIMERASE"/>
    <property type="match status" value="1"/>
</dbReference>
<evidence type="ECO:0000256" key="9">
    <source>
        <dbReference type="ARBA" id="ARBA00023235"/>
    </source>
</evidence>
<evidence type="ECO:0000256" key="4">
    <source>
        <dbReference type="ARBA" id="ARBA00006206"/>
    </source>
</evidence>
<proteinExistence type="inferred from homology"/>
<comment type="pathway">
    <text evidence="3 11">Carbohydrate metabolism; hexose metabolism.</text>
</comment>
<dbReference type="Gene3D" id="2.70.98.10">
    <property type="match status" value="1"/>
</dbReference>
<dbReference type="EC" id="5.1.3.3" evidence="6 11"/>
<organism evidence="12 13">
    <name type="scientific">Chitinophaga chungangae</name>
    <dbReference type="NCBI Taxonomy" id="2821488"/>
    <lineage>
        <taxon>Bacteria</taxon>
        <taxon>Pseudomonadati</taxon>
        <taxon>Bacteroidota</taxon>
        <taxon>Chitinophagia</taxon>
        <taxon>Chitinophagales</taxon>
        <taxon>Chitinophagaceae</taxon>
        <taxon>Chitinophaga</taxon>
    </lineage>
</organism>
<comment type="similarity">
    <text evidence="4 11">Belongs to the aldose epimerase family.</text>
</comment>